<name>A8ZPX9_ACAM1</name>
<feature type="compositionally biased region" description="Polar residues" evidence="1">
    <location>
        <begin position="1"/>
        <end position="13"/>
    </location>
</feature>
<evidence type="ECO:0000256" key="1">
    <source>
        <dbReference type="SAM" id="MobiDB-lite"/>
    </source>
</evidence>
<gene>
    <name evidence="2" type="ordered locus">AM1_F0186</name>
</gene>
<dbReference type="KEGG" id="amr:AM1_F0186"/>
<sequence length="67" mass="7571">MLLQLQPQLNTIAGQDKQAGRDDSRHKSGHQSIEKIVKAVVSTLNVGVNLIEAFKNLTLKVFWLWSR</sequence>
<dbReference type="HOGENOM" id="CLU_2802502_0_0_3"/>
<dbReference type="Proteomes" id="UP000000268">
    <property type="component" value="Plasmid pREB6"/>
</dbReference>
<dbReference type="EMBL" id="CP000843">
    <property type="protein sequence ID" value="ABW32999.1"/>
    <property type="molecule type" value="Genomic_DNA"/>
</dbReference>
<reference evidence="2 3" key="1">
    <citation type="journal article" date="2008" name="Proc. Natl. Acad. Sci. U.S.A.">
        <title>Niche adaptation and genome expansion in the chlorophyll d-producing cyanobacterium Acaryochloris marina.</title>
        <authorList>
            <person name="Swingley W.D."/>
            <person name="Chen M."/>
            <person name="Cheung P.C."/>
            <person name="Conrad A.L."/>
            <person name="Dejesa L.C."/>
            <person name="Hao J."/>
            <person name="Honchak B.M."/>
            <person name="Karbach L.E."/>
            <person name="Kurdoglu A."/>
            <person name="Lahiri S."/>
            <person name="Mastrian S.D."/>
            <person name="Miyashita H."/>
            <person name="Page L."/>
            <person name="Ramakrishna P."/>
            <person name="Satoh S."/>
            <person name="Sattley W.M."/>
            <person name="Shimada Y."/>
            <person name="Taylor H.L."/>
            <person name="Tomo T."/>
            <person name="Tsuchiya T."/>
            <person name="Wang Z.T."/>
            <person name="Raymond J."/>
            <person name="Mimuro M."/>
            <person name="Blankenship R.E."/>
            <person name="Touchman J.W."/>
        </authorList>
    </citation>
    <scope>NUCLEOTIDE SEQUENCE [LARGE SCALE GENOMIC DNA]</scope>
    <source>
        <strain evidence="3">MBIC 11017</strain>
        <plasmid evidence="3">Plasmid pREB6</plasmid>
    </source>
</reference>
<feature type="region of interest" description="Disordered" evidence="1">
    <location>
        <begin position="1"/>
        <end position="31"/>
    </location>
</feature>
<protein>
    <submittedName>
        <fullName evidence="2">Uncharacterized protein</fullName>
    </submittedName>
</protein>
<proteinExistence type="predicted"/>
<dbReference type="AlphaFoldDB" id="A8ZPX9"/>
<accession>A8ZPX9</accession>
<keyword evidence="3" id="KW-1185">Reference proteome</keyword>
<feature type="compositionally biased region" description="Basic and acidic residues" evidence="1">
    <location>
        <begin position="18"/>
        <end position="31"/>
    </location>
</feature>
<keyword evidence="2" id="KW-0614">Plasmid</keyword>
<evidence type="ECO:0000313" key="2">
    <source>
        <dbReference type="EMBL" id="ABW32999.1"/>
    </source>
</evidence>
<evidence type="ECO:0000313" key="3">
    <source>
        <dbReference type="Proteomes" id="UP000000268"/>
    </source>
</evidence>
<geneLocation type="plasmid" evidence="2 3">
    <name>pREB6</name>
</geneLocation>
<organism evidence="2 3">
    <name type="scientific">Acaryochloris marina (strain MBIC 11017)</name>
    <dbReference type="NCBI Taxonomy" id="329726"/>
    <lineage>
        <taxon>Bacteria</taxon>
        <taxon>Bacillati</taxon>
        <taxon>Cyanobacteriota</taxon>
        <taxon>Cyanophyceae</taxon>
        <taxon>Acaryochloridales</taxon>
        <taxon>Acaryochloridaceae</taxon>
        <taxon>Acaryochloris</taxon>
    </lineage>
</organism>